<comment type="caution">
    <text evidence="2">The sequence shown here is derived from an EMBL/GenBank/DDBJ whole genome shotgun (WGS) entry which is preliminary data.</text>
</comment>
<gene>
    <name evidence="2" type="ORF">Tdes44962_MAKER07125</name>
</gene>
<evidence type="ECO:0000313" key="2">
    <source>
        <dbReference type="EMBL" id="KAH9844715.1"/>
    </source>
</evidence>
<sequence>MVEYHSSHQATPNPLHHANSIASPLSNSTILHPEVHLPQRSDIPPQIPSQSHQIRSNALLNPPELPPTPFPTTRLPSGHRRRDEDILQRQTSPQQQLELPRVLAMRKSTGVAACPDCDASLESGLHVLQNLEHLGLRRSGL</sequence>
<feature type="compositionally biased region" description="Polar residues" evidence="1">
    <location>
        <begin position="48"/>
        <end position="58"/>
    </location>
</feature>
<dbReference type="AlphaFoldDB" id="A0A9W7W6P1"/>
<feature type="region of interest" description="Disordered" evidence="1">
    <location>
        <begin position="37"/>
        <end position="96"/>
    </location>
</feature>
<evidence type="ECO:0000313" key="3">
    <source>
        <dbReference type="Proteomes" id="UP001138500"/>
    </source>
</evidence>
<proteinExistence type="predicted"/>
<name>A0A9W7W6P1_9PEZI</name>
<keyword evidence="3" id="KW-1185">Reference proteome</keyword>
<organism evidence="2 3">
    <name type="scientific">Teratosphaeria destructans</name>
    <dbReference type="NCBI Taxonomy" id="418781"/>
    <lineage>
        <taxon>Eukaryota</taxon>
        <taxon>Fungi</taxon>
        <taxon>Dikarya</taxon>
        <taxon>Ascomycota</taxon>
        <taxon>Pezizomycotina</taxon>
        <taxon>Dothideomycetes</taxon>
        <taxon>Dothideomycetidae</taxon>
        <taxon>Mycosphaerellales</taxon>
        <taxon>Teratosphaeriaceae</taxon>
        <taxon>Teratosphaeria</taxon>
    </lineage>
</organism>
<reference evidence="2 3" key="1">
    <citation type="journal article" date="2018" name="IMA Fungus">
        <title>IMA Genome-F 10: Nine draft genome sequences of Claviceps purpurea s.lat., including C. arundinis, C. humidiphila, and C. cf. spartinae, pseudomolecules for the pitch canker pathogen Fusarium circinatum, draft genome of Davidsoniella eucalypti, Grosmannia galeiformis, Quambalaria eucalypti, and Teratosphaeria destructans.</title>
        <authorList>
            <person name="Wingfield B.D."/>
            <person name="Liu M."/>
            <person name="Nguyen H.D."/>
            <person name="Lane F.A."/>
            <person name="Morgan S.W."/>
            <person name="De Vos L."/>
            <person name="Wilken P.M."/>
            <person name="Duong T.A."/>
            <person name="Aylward J."/>
            <person name="Coetzee M.P."/>
            <person name="Dadej K."/>
            <person name="De Beer Z.W."/>
            <person name="Findlay W."/>
            <person name="Havenga M."/>
            <person name="Kolarik M."/>
            <person name="Menzies J.G."/>
            <person name="Naidoo K."/>
            <person name="Pochopski O."/>
            <person name="Shoukouhi P."/>
            <person name="Santana Q.C."/>
            <person name="Seifert K.A."/>
            <person name="Soal N."/>
            <person name="Steenkamp E.T."/>
            <person name="Tatham C.T."/>
            <person name="van der Nest M.A."/>
            <person name="Wingfield M.J."/>
        </authorList>
    </citation>
    <scope>NUCLEOTIDE SEQUENCE [LARGE SCALE GENOMIC DNA]</scope>
    <source>
        <strain evidence="2">CMW44962</strain>
    </source>
</reference>
<reference evidence="2 3" key="2">
    <citation type="journal article" date="2021" name="Curr. Genet.">
        <title>Genetic response to nitrogen starvation in the aggressive Eucalyptus foliar pathogen Teratosphaeria destructans.</title>
        <authorList>
            <person name="Havenga M."/>
            <person name="Wingfield B.D."/>
            <person name="Wingfield M.J."/>
            <person name="Dreyer L.L."/>
            <person name="Roets F."/>
            <person name="Aylward J."/>
        </authorList>
    </citation>
    <scope>NUCLEOTIDE SEQUENCE [LARGE SCALE GENOMIC DNA]</scope>
    <source>
        <strain evidence="2">CMW44962</strain>
    </source>
</reference>
<feature type="region of interest" description="Disordered" evidence="1">
    <location>
        <begin position="1"/>
        <end position="21"/>
    </location>
</feature>
<dbReference type="EMBL" id="RIBY02000236">
    <property type="protein sequence ID" value="KAH9844715.1"/>
    <property type="molecule type" value="Genomic_DNA"/>
</dbReference>
<evidence type="ECO:0000256" key="1">
    <source>
        <dbReference type="SAM" id="MobiDB-lite"/>
    </source>
</evidence>
<dbReference type="Proteomes" id="UP001138500">
    <property type="component" value="Unassembled WGS sequence"/>
</dbReference>
<accession>A0A9W7W6P1</accession>
<protein>
    <submittedName>
        <fullName evidence="2">Uncharacterized protein</fullName>
    </submittedName>
</protein>